<keyword evidence="1 2" id="KW-0963">Cytoplasm</keyword>
<evidence type="ECO:0000313" key="4">
    <source>
        <dbReference type="Proteomes" id="UP001333102"/>
    </source>
</evidence>
<gene>
    <name evidence="3" type="ORF">VLY81_10750</name>
</gene>
<comment type="subcellular location">
    <subcellularLocation>
        <location evidence="2">Cytoplasm</location>
    </subcellularLocation>
</comment>
<name>A0ABZ1BM69_9FIRM</name>
<dbReference type="Pfam" id="PF01933">
    <property type="entry name" value="CofD"/>
    <property type="match status" value="1"/>
</dbReference>
<comment type="function">
    <text evidence="2">Required for morphogenesis under gluconeogenic growth conditions.</text>
</comment>
<dbReference type="Gene3D" id="3.40.50.10680">
    <property type="entry name" value="CofD-like domains"/>
    <property type="match status" value="1"/>
</dbReference>
<accession>A0ABZ1BM69</accession>
<protein>
    <recommendedName>
        <fullName evidence="2">Putative gluconeogenesis factor</fullName>
    </recommendedName>
</protein>
<dbReference type="HAMAP" id="MF_00973">
    <property type="entry name" value="Gluconeogen_factor"/>
    <property type="match status" value="1"/>
</dbReference>
<dbReference type="NCBIfam" id="TIGR01826">
    <property type="entry name" value="CofD_related"/>
    <property type="match status" value="1"/>
</dbReference>
<organism evidence="3 4">
    <name type="scientific">Geochorda subterranea</name>
    <dbReference type="NCBI Taxonomy" id="3109564"/>
    <lineage>
        <taxon>Bacteria</taxon>
        <taxon>Bacillati</taxon>
        <taxon>Bacillota</taxon>
        <taxon>Limnochordia</taxon>
        <taxon>Limnochordales</taxon>
        <taxon>Geochordaceae</taxon>
        <taxon>Geochorda</taxon>
    </lineage>
</organism>
<dbReference type="InterPro" id="IPR002882">
    <property type="entry name" value="CofD"/>
</dbReference>
<dbReference type="InterPro" id="IPR010119">
    <property type="entry name" value="Gluconeogen_factor"/>
</dbReference>
<sequence length="416" mass="44333">MPCWWARSGRAWAAGRADWALAAVAVGAGMAAVAVRRTVVTVAGTLAPHPTRPLLDVLRERRIRERGPRTVAVGGGTGLSTLLRGMKFHSDHLTAVVTVADDGGSSGRLREEMGILPPGDVRNTLVAMADTEPLLERLFQYRFTRGEGLSGHTFGNLFIAAMSEITGDFQEAIRQFSRVLAVRGQVLPSTLASVQLRAELADGSTVTGESAIPRQRKPIRRIALVPPDVPAVPEALQAILEADIVVLGPGSLYTSVIPNLLVRDLAATVRATPALRVYVCNVMTQPGETDDYRASDHVRALLDHGGGPGLVDCVLVNTAQVPEGLLRRYMAEGARPVEADVERLTGMGLVVVSGPLVSHTHVVRHDSVRLAEAVAALAALGRDLAPPGSHLTVDEVLARAQHPRRPASRRRVAVAL</sequence>
<dbReference type="RefSeq" id="WP_324668164.1">
    <property type="nucleotide sequence ID" value="NZ_CP141614.1"/>
</dbReference>
<evidence type="ECO:0000256" key="1">
    <source>
        <dbReference type="ARBA" id="ARBA00022490"/>
    </source>
</evidence>
<dbReference type="PANTHER" id="PTHR30135">
    <property type="entry name" value="UNCHARACTERIZED PROTEIN YVCK-RELATED"/>
    <property type="match status" value="1"/>
</dbReference>
<dbReference type="SUPFAM" id="SSF142338">
    <property type="entry name" value="CofD-like"/>
    <property type="match status" value="1"/>
</dbReference>
<dbReference type="PANTHER" id="PTHR30135:SF3">
    <property type="entry name" value="GLUCONEOGENESIS FACTOR-RELATED"/>
    <property type="match status" value="1"/>
</dbReference>
<proteinExistence type="inferred from homology"/>
<comment type="similarity">
    <text evidence="2">Belongs to the gluconeogenesis factor family.</text>
</comment>
<dbReference type="CDD" id="cd07187">
    <property type="entry name" value="YvcK_like"/>
    <property type="match status" value="1"/>
</dbReference>
<evidence type="ECO:0000256" key="2">
    <source>
        <dbReference type="HAMAP-Rule" id="MF_00973"/>
    </source>
</evidence>
<reference evidence="4" key="1">
    <citation type="submission" date="2023-12" db="EMBL/GenBank/DDBJ databases">
        <title>Novel isolates from deep terrestrial aquifers shed light on the physiology and ecology of the class Limnochordia.</title>
        <authorList>
            <person name="Karnachuk O.V."/>
            <person name="Lukina A.P."/>
            <person name="Avakyan M.R."/>
            <person name="Kadnikov V."/>
            <person name="Begmatov S."/>
            <person name="Beletsky A.V."/>
            <person name="Mardanov A.V."/>
            <person name="Ravin N.V."/>
        </authorList>
    </citation>
    <scope>NUCLEOTIDE SEQUENCE [LARGE SCALE GENOMIC DNA]</scope>
    <source>
        <strain evidence="4">LN</strain>
    </source>
</reference>
<evidence type="ECO:0000313" key="3">
    <source>
        <dbReference type="EMBL" id="WRP13901.1"/>
    </source>
</evidence>
<dbReference type="InterPro" id="IPR038136">
    <property type="entry name" value="CofD-like_dom_sf"/>
</dbReference>
<dbReference type="EMBL" id="CP141614">
    <property type="protein sequence ID" value="WRP13901.1"/>
    <property type="molecule type" value="Genomic_DNA"/>
</dbReference>
<dbReference type="Proteomes" id="UP001333102">
    <property type="component" value="Chromosome"/>
</dbReference>
<keyword evidence="4" id="KW-1185">Reference proteome</keyword>